<evidence type="ECO:0000313" key="1">
    <source>
        <dbReference type="EMBL" id="RKG86201.1"/>
    </source>
</evidence>
<reference evidence="2" key="1">
    <citation type="submission" date="2018-09" db="EMBL/GenBank/DDBJ databases">
        <authorList>
            <person name="Livingstone P.G."/>
            <person name="Whitworth D.E."/>
        </authorList>
    </citation>
    <scope>NUCLEOTIDE SEQUENCE [LARGE SCALE GENOMIC DNA]</scope>
    <source>
        <strain evidence="2">CA054A</strain>
    </source>
</reference>
<dbReference type="AlphaFoldDB" id="A0A3A8J6S1"/>
<evidence type="ECO:0008006" key="3">
    <source>
        <dbReference type="Google" id="ProtNLM"/>
    </source>
</evidence>
<proteinExistence type="predicted"/>
<name>A0A3A8J6S1_9BACT</name>
<gene>
    <name evidence="1" type="ORF">D7V88_18380</name>
</gene>
<accession>A0A3A8J6S1</accession>
<comment type="caution">
    <text evidence="1">The sequence shown here is derived from an EMBL/GenBank/DDBJ whole genome shotgun (WGS) entry which is preliminary data.</text>
</comment>
<organism evidence="1 2">
    <name type="scientific">Corallococcus terminator</name>
    <dbReference type="NCBI Taxonomy" id="2316733"/>
    <lineage>
        <taxon>Bacteria</taxon>
        <taxon>Pseudomonadati</taxon>
        <taxon>Myxococcota</taxon>
        <taxon>Myxococcia</taxon>
        <taxon>Myxococcales</taxon>
        <taxon>Cystobacterineae</taxon>
        <taxon>Myxococcaceae</taxon>
        <taxon>Corallococcus</taxon>
    </lineage>
</organism>
<keyword evidence="2" id="KW-1185">Reference proteome</keyword>
<sequence length="127" mass="14125">MEQPARERITLVEVLELTGPFSVFETTIQAAATRLEREGVRGLVSLQFHARPDSTEVGAVITFADASQVMDHIRMISGWPEFKALLDVVKPVDIRVYGKLGEEATAWLRARNVVSKVFETPVAGFVR</sequence>
<dbReference type="EMBL" id="RAVZ01000118">
    <property type="protein sequence ID" value="RKG86201.1"/>
    <property type="molecule type" value="Genomic_DNA"/>
</dbReference>
<evidence type="ECO:0000313" key="2">
    <source>
        <dbReference type="Proteomes" id="UP000268094"/>
    </source>
</evidence>
<protein>
    <recommendedName>
        <fullName evidence="3">ABM domain-containing protein</fullName>
    </recommendedName>
</protein>
<dbReference type="Proteomes" id="UP000268094">
    <property type="component" value="Unassembled WGS sequence"/>
</dbReference>